<dbReference type="RefSeq" id="WP_169699519.1">
    <property type="nucleotide sequence ID" value="NZ_LS974202.1"/>
</dbReference>
<dbReference type="AlphaFoldDB" id="A0A7Z7LGL0"/>
<name>A0A7Z7LGL0_9BACT</name>
<evidence type="ECO:0000256" key="1">
    <source>
        <dbReference type="SAM" id="Phobius"/>
    </source>
</evidence>
<feature type="transmembrane region" description="Helical" evidence="1">
    <location>
        <begin position="9"/>
        <end position="29"/>
    </location>
</feature>
<dbReference type="Proteomes" id="UP000250796">
    <property type="component" value="Chromosome MESINF"/>
</dbReference>
<dbReference type="EMBL" id="LS974202">
    <property type="protein sequence ID" value="SSC13366.1"/>
    <property type="molecule type" value="Genomic_DNA"/>
</dbReference>
<feature type="transmembrane region" description="Helical" evidence="1">
    <location>
        <begin position="35"/>
        <end position="53"/>
    </location>
</feature>
<accession>A0A7Z7LGL0</accession>
<proteinExistence type="predicted"/>
<organism evidence="2 3">
    <name type="scientific">Mesotoga infera</name>
    <dbReference type="NCBI Taxonomy" id="1236046"/>
    <lineage>
        <taxon>Bacteria</taxon>
        <taxon>Thermotogati</taxon>
        <taxon>Thermotogota</taxon>
        <taxon>Thermotogae</taxon>
        <taxon>Kosmotogales</taxon>
        <taxon>Kosmotogaceae</taxon>
        <taxon>Mesotoga</taxon>
    </lineage>
</organism>
<sequence>MSIRNISTWLFLLGVLYLILAINTLLGILFSVKDLMMGIVILVNGSIYLFGLLERREDAKKRASHLLVGSFFSYTLSIYQIVVVFSLWLEGFIGGVCLLSVDVINFPLLFSGLLISFVSDYVKKSFTTT</sequence>
<keyword evidence="1" id="KW-1133">Transmembrane helix</keyword>
<protein>
    <submittedName>
        <fullName evidence="2">Uncharacterized protein</fullName>
    </submittedName>
</protein>
<keyword evidence="3" id="KW-1185">Reference proteome</keyword>
<keyword evidence="1" id="KW-0472">Membrane</keyword>
<feature type="transmembrane region" description="Helical" evidence="1">
    <location>
        <begin position="92"/>
        <end position="118"/>
    </location>
</feature>
<keyword evidence="1" id="KW-0812">Transmembrane</keyword>
<gene>
    <name evidence="2" type="ORF">MESINF_1926</name>
</gene>
<evidence type="ECO:0000313" key="3">
    <source>
        <dbReference type="Proteomes" id="UP000250796"/>
    </source>
</evidence>
<reference evidence="2 3" key="1">
    <citation type="submission" date="2017-01" db="EMBL/GenBank/DDBJ databases">
        <authorList>
            <person name="Erauso G."/>
        </authorList>
    </citation>
    <scope>NUCLEOTIDE SEQUENCE [LARGE SCALE GENOMIC DNA]</scope>
    <source>
        <strain evidence="2">MESINF1</strain>
    </source>
</reference>
<evidence type="ECO:0000313" key="2">
    <source>
        <dbReference type="EMBL" id="SSC13366.1"/>
    </source>
</evidence>
<dbReference type="KEGG" id="minf:MESINF_1926"/>
<feature type="transmembrane region" description="Helical" evidence="1">
    <location>
        <begin position="65"/>
        <end position="86"/>
    </location>
</feature>